<dbReference type="EMBL" id="PKPP01003709">
    <property type="protein sequence ID" value="PWA68085.1"/>
    <property type="molecule type" value="Genomic_DNA"/>
</dbReference>
<dbReference type="InterPro" id="IPR016024">
    <property type="entry name" value="ARM-type_fold"/>
</dbReference>
<dbReference type="AlphaFoldDB" id="A0A2U1N3I4"/>
<keyword evidence="2" id="KW-0813">Transport</keyword>
<dbReference type="InterPro" id="IPR011989">
    <property type="entry name" value="ARM-like"/>
</dbReference>
<comment type="similarity">
    <text evidence="1">Belongs to the importin alpha family.</text>
</comment>
<sequence>MVSLLQNSEFDIKKRGCMGNIKCHLWWYLVSQGCITPLCDLLIWLDPRIVTVSIEGLENILKVGELEKNLGNNGEVNFYAQLIDDAEGLEKTENLHSHDNNEMYDKAFKILEAYWLKEEIKLC</sequence>
<keyword evidence="3" id="KW-0653">Protein transport</keyword>
<reference evidence="4 5" key="1">
    <citation type="journal article" date="2018" name="Mol. Plant">
        <title>The genome of Artemisia annua provides insight into the evolution of Asteraceae family and artemisinin biosynthesis.</title>
        <authorList>
            <person name="Shen Q."/>
            <person name="Zhang L."/>
            <person name="Liao Z."/>
            <person name="Wang S."/>
            <person name="Yan T."/>
            <person name="Shi P."/>
            <person name="Liu M."/>
            <person name="Fu X."/>
            <person name="Pan Q."/>
            <person name="Wang Y."/>
            <person name="Lv Z."/>
            <person name="Lu X."/>
            <person name="Zhang F."/>
            <person name="Jiang W."/>
            <person name="Ma Y."/>
            <person name="Chen M."/>
            <person name="Hao X."/>
            <person name="Li L."/>
            <person name="Tang Y."/>
            <person name="Lv G."/>
            <person name="Zhou Y."/>
            <person name="Sun X."/>
            <person name="Brodelius P.E."/>
            <person name="Rose J.K.C."/>
            <person name="Tang K."/>
        </authorList>
    </citation>
    <scope>NUCLEOTIDE SEQUENCE [LARGE SCALE GENOMIC DNA]</scope>
    <source>
        <strain evidence="5">cv. Huhao1</strain>
        <tissue evidence="4">Leaf</tissue>
    </source>
</reference>
<dbReference type="PANTHER" id="PTHR23316">
    <property type="entry name" value="IMPORTIN ALPHA"/>
    <property type="match status" value="1"/>
</dbReference>
<dbReference type="OrthoDB" id="1935265at2759"/>
<organism evidence="4 5">
    <name type="scientific">Artemisia annua</name>
    <name type="common">Sweet wormwood</name>
    <dbReference type="NCBI Taxonomy" id="35608"/>
    <lineage>
        <taxon>Eukaryota</taxon>
        <taxon>Viridiplantae</taxon>
        <taxon>Streptophyta</taxon>
        <taxon>Embryophyta</taxon>
        <taxon>Tracheophyta</taxon>
        <taxon>Spermatophyta</taxon>
        <taxon>Magnoliopsida</taxon>
        <taxon>eudicotyledons</taxon>
        <taxon>Gunneridae</taxon>
        <taxon>Pentapetalae</taxon>
        <taxon>asterids</taxon>
        <taxon>campanulids</taxon>
        <taxon>Asterales</taxon>
        <taxon>Asteraceae</taxon>
        <taxon>Asteroideae</taxon>
        <taxon>Anthemideae</taxon>
        <taxon>Artemisiinae</taxon>
        <taxon>Artemisia</taxon>
    </lineage>
</organism>
<comment type="caution">
    <text evidence="4">The sequence shown here is derived from an EMBL/GenBank/DDBJ whole genome shotgun (WGS) entry which is preliminary data.</text>
</comment>
<proteinExistence type="inferred from homology"/>
<evidence type="ECO:0000256" key="3">
    <source>
        <dbReference type="ARBA" id="ARBA00022927"/>
    </source>
</evidence>
<dbReference type="Gene3D" id="1.25.10.10">
    <property type="entry name" value="Leucine-rich Repeat Variant"/>
    <property type="match status" value="1"/>
</dbReference>
<dbReference type="GO" id="GO:0015031">
    <property type="term" value="P:protein transport"/>
    <property type="evidence" value="ECO:0007669"/>
    <property type="project" value="UniProtKB-KW"/>
</dbReference>
<dbReference type="SUPFAM" id="SSF48371">
    <property type="entry name" value="ARM repeat"/>
    <property type="match status" value="1"/>
</dbReference>
<evidence type="ECO:0000313" key="5">
    <source>
        <dbReference type="Proteomes" id="UP000245207"/>
    </source>
</evidence>
<dbReference type="Proteomes" id="UP000245207">
    <property type="component" value="Unassembled WGS sequence"/>
</dbReference>
<keyword evidence="5" id="KW-1185">Reference proteome</keyword>
<dbReference type="STRING" id="35608.A0A2U1N3I4"/>
<dbReference type="Pfam" id="PF16186">
    <property type="entry name" value="Arm_3"/>
    <property type="match status" value="1"/>
</dbReference>
<gene>
    <name evidence="4" type="ORF">CTI12_AA311540</name>
</gene>
<evidence type="ECO:0000256" key="2">
    <source>
        <dbReference type="ARBA" id="ARBA00022448"/>
    </source>
</evidence>
<dbReference type="InterPro" id="IPR032413">
    <property type="entry name" value="Arm_3"/>
</dbReference>
<protein>
    <submittedName>
        <fullName evidence="4">Armadillo</fullName>
    </submittedName>
</protein>
<name>A0A2U1N3I4_ARTAN</name>
<evidence type="ECO:0000313" key="4">
    <source>
        <dbReference type="EMBL" id="PWA68085.1"/>
    </source>
</evidence>
<accession>A0A2U1N3I4</accession>
<evidence type="ECO:0000256" key="1">
    <source>
        <dbReference type="ARBA" id="ARBA00010394"/>
    </source>
</evidence>